<dbReference type="Gene3D" id="3.40.50.1820">
    <property type="entry name" value="alpha/beta hydrolase"/>
    <property type="match status" value="1"/>
</dbReference>
<accession>A0A9P6APC7</accession>
<proteinExistence type="predicted"/>
<dbReference type="InterPro" id="IPR005944">
    <property type="entry name" value="Pro_iminopeptidase"/>
</dbReference>
<dbReference type="SUPFAM" id="SSF53474">
    <property type="entry name" value="alpha/beta-Hydrolases"/>
    <property type="match status" value="1"/>
</dbReference>
<dbReference type="GO" id="GO:0006508">
    <property type="term" value="P:proteolysis"/>
    <property type="evidence" value="ECO:0007669"/>
    <property type="project" value="InterPro"/>
</dbReference>
<evidence type="ECO:0008006" key="3">
    <source>
        <dbReference type="Google" id="ProtNLM"/>
    </source>
</evidence>
<protein>
    <recommendedName>
        <fullName evidence="3">Prolyl aminopeptidase</fullName>
    </recommendedName>
</protein>
<dbReference type="Proteomes" id="UP000886523">
    <property type="component" value="Unassembled WGS sequence"/>
</dbReference>
<dbReference type="GO" id="GO:0005737">
    <property type="term" value="C:cytoplasm"/>
    <property type="evidence" value="ECO:0007669"/>
    <property type="project" value="InterPro"/>
</dbReference>
<dbReference type="PANTHER" id="PTHR43722:SF1">
    <property type="entry name" value="PROLINE IMINOPEPTIDASE"/>
    <property type="match status" value="1"/>
</dbReference>
<comment type="caution">
    <text evidence="1">The sequence shown here is derived from an EMBL/GenBank/DDBJ whole genome shotgun (WGS) entry which is preliminary data.</text>
</comment>
<evidence type="ECO:0000313" key="2">
    <source>
        <dbReference type="Proteomes" id="UP000886523"/>
    </source>
</evidence>
<dbReference type="GO" id="GO:0004177">
    <property type="term" value="F:aminopeptidase activity"/>
    <property type="evidence" value="ECO:0007669"/>
    <property type="project" value="UniProtKB-EC"/>
</dbReference>
<dbReference type="EMBL" id="MU129035">
    <property type="protein sequence ID" value="KAF9509433.1"/>
    <property type="molecule type" value="Genomic_DNA"/>
</dbReference>
<keyword evidence="2" id="KW-1185">Reference proteome</keyword>
<dbReference type="OrthoDB" id="10249433at2759"/>
<dbReference type="PANTHER" id="PTHR43722">
    <property type="entry name" value="PROLINE IMINOPEPTIDASE"/>
    <property type="match status" value="1"/>
</dbReference>
<gene>
    <name evidence="1" type="ORF">BS47DRAFT_151265</name>
</gene>
<reference evidence="1" key="1">
    <citation type="journal article" date="2020" name="Nat. Commun.">
        <title>Large-scale genome sequencing of mycorrhizal fungi provides insights into the early evolution of symbiotic traits.</title>
        <authorList>
            <person name="Miyauchi S."/>
            <person name="Kiss E."/>
            <person name="Kuo A."/>
            <person name="Drula E."/>
            <person name="Kohler A."/>
            <person name="Sanchez-Garcia M."/>
            <person name="Morin E."/>
            <person name="Andreopoulos B."/>
            <person name="Barry K.W."/>
            <person name="Bonito G."/>
            <person name="Buee M."/>
            <person name="Carver A."/>
            <person name="Chen C."/>
            <person name="Cichocki N."/>
            <person name="Clum A."/>
            <person name="Culley D."/>
            <person name="Crous P.W."/>
            <person name="Fauchery L."/>
            <person name="Girlanda M."/>
            <person name="Hayes R.D."/>
            <person name="Keri Z."/>
            <person name="LaButti K."/>
            <person name="Lipzen A."/>
            <person name="Lombard V."/>
            <person name="Magnuson J."/>
            <person name="Maillard F."/>
            <person name="Murat C."/>
            <person name="Nolan M."/>
            <person name="Ohm R.A."/>
            <person name="Pangilinan J."/>
            <person name="Pereira M.F."/>
            <person name="Perotto S."/>
            <person name="Peter M."/>
            <person name="Pfister S."/>
            <person name="Riley R."/>
            <person name="Sitrit Y."/>
            <person name="Stielow J.B."/>
            <person name="Szollosi G."/>
            <person name="Zifcakova L."/>
            <person name="Stursova M."/>
            <person name="Spatafora J.W."/>
            <person name="Tedersoo L."/>
            <person name="Vaario L.M."/>
            <person name="Yamada A."/>
            <person name="Yan M."/>
            <person name="Wang P."/>
            <person name="Xu J."/>
            <person name="Bruns T."/>
            <person name="Baldrian P."/>
            <person name="Vilgalys R."/>
            <person name="Dunand C."/>
            <person name="Henrissat B."/>
            <person name="Grigoriev I.V."/>
            <person name="Hibbett D."/>
            <person name="Nagy L.G."/>
            <person name="Martin F.M."/>
        </authorList>
    </citation>
    <scope>NUCLEOTIDE SEQUENCE</scope>
    <source>
        <strain evidence="1">UP504</strain>
    </source>
</reference>
<organism evidence="1 2">
    <name type="scientific">Hydnum rufescens UP504</name>
    <dbReference type="NCBI Taxonomy" id="1448309"/>
    <lineage>
        <taxon>Eukaryota</taxon>
        <taxon>Fungi</taxon>
        <taxon>Dikarya</taxon>
        <taxon>Basidiomycota</taxon>
        <taxon>Agaricomycotina</taxon>
        <taxon>Agaricomycetes</taxon>
        <taxon>Cantharellales</taxon>
        <taxon>Hydnaceae</taxon>
        <taxon>Hydnum</taxon>
    </lineage>
</organism>
<sequence length="75" mass="8672">MRQGQLLEKQSIDKIRRILTIVVQGRYDVVCPAKSAYDLKKAWPEITLHFTHAGHSAHEPETEKLLVEGHQFKHL</sequence>
<evidence type="ECO:0000313" key="1">
    <source>
        <dbReference type="EMBL" id="KAF9509433.1"/>
    </source>
</evidence>
<dbReference type="InterPro" id="IPR029058">
    <property type="entry name" value="AB_hydrolase_fold"/>
</dbReference>
<name>A0A9P6APC7_9AGAM</name>
<dbReference type="AlphaFoldDB" id="A0A9P6APC7"/>